<dbReference type="InterPro" id="IPR036322">
    <property type="entry name" value="WD40_repeat_dom_sf"/>
</dbReference>
<feature type="repeat" description="WD" evidence="5">
    <location>
        <begin position="371"/>
        <end position="406"/>
    </location>
</feature>
<keyword evidence="4 6" id="KW-0067">ATP-binding</keyword>
<dbReference type="InterPro" id="IPR000719">
    <property type="entry name" value="Prot_kinase_dom"/>
</dbReference>
<dbReference type="InterPro" id="IPR011009">
    <property type="entry name" value="Kinase-like_dom_sf"/>
</dbReference>
<dbReference type="PANTHER" id="PTHR19879:SF9">
    <property type="entry name" value="TRANSCRIPTION INITIATION FACTOR TFIID SUBUNIT 5"/>
    <property type="match status" value="1"/>
</dbReference>
<dbReference type="Pfam" id="PF00069">
    <property type="entry name" value="Pkinase"/>
    <property type="match status" value="1"/>
</dbReference>
<evidence type="ECO:0000259" key="8">
    <source>
        <dbReference type="PROSITE" id="PS50011"/>
    </source>
</evidence>
<keyword evidence="10" id="KW-1185">Reference proteome</keyword>
<dbReference type="InterPro" id="IPR015943">
    <property type="entry name" value="WD40/YVTN_repeat-like_dom_sf"/>
</dbReference>
<dbReference type="InterPro" id="IPR001680">
    <property type="entry name" value="WD40_rpt"/>
</dbReference>
<feature type="domain" description="Protein kinase" evidence="8">
    <location>
        <begin position="5"/>
        <end position="262"/>
    </location>
</feature>
<organism evidence="9 10">
    <name type="scientific">Actinomadura litoris</name>
    <dbReference type="NCBI Taxonomy" id="2678616"/>
    <lineage>
        <taxon>Bacteria</taxon>
        <taxon>Bacillati</taxon>
        <taxon>Actinomycetota</taxon>
        <taxon>Actinomycetes</taxon>
        <taxon>Streptosporangiales</taxon>
        <taxon>Thermomonosporaceae</taxon>
        <taxon>Actinomadura</taxon>
    </lineage>
</organism>
<reference evidence="9 10" key="1">
    <citation type="submission" date="2019-11" db="EMBL/GenBank/DDBJ databases">
        <authorList>
            <person name="Cao P."/>
        </authorList>
    </citation>
    <scope>NUCLEOTIDE SEQUENCE [LARGE SCALE GENOMIC DNA]</scope>
    <source>
        <strain evidence="9 10">NEAU-AAG5</strain>
    </source>
</reference>
<dbReference type="CDD" id="cd00200">
    <property type="entry name" value="WD40"/>
    <property type="match status" value="1"/>
</dbReference>
<dbReference type="PROSITE" id="PS00108">
    <property type="entry name" value="PROTEIN_KINASE_ST"/>
    <property type="match status" value="1"/>
</dbReference>
<dbReference type="RefSeq" id="WP_156217852.1">
    <property type="nucleotide sequence ID" value="NZ_WOFH01000006.1"/>
</dbReference>
<evidence type="ECO:0000313" key="9">
    <source>
        <dbReference type="EMBL" id="MUN38700.1"/>
    </source>
</evidence>
<evidence type="ECO:0000256" key="6">
    <source>
        <dbReference type="PROSITE-ProRule" id="PRU10141"/>
    </source>
</evidence>
<evidence type="ECO:0000256" key="4">
    <source>
        <dbReference type="ARBA" id="ARBA00022840"/>
    </source>
</evidence>
<feature type="binding site" evidence="6">
    <location>
        <position position="34"/>
    </location>
    <ligand>
        <name>ATP</name>
        <dbReference type="ChEBI" id="CHEBI:30616"/>
    </ligand>
</feature>
<dbReference type="PROSITE" id="PS00107">
    <property type="entry name" value="PROTEIN_KINASE_ATP"/>
    <property type="match status" value="1"/>
</dbReference>
<dbReference type="InterPro" id="IPR019775">
    <property type="entry name" value="WD40_repeat_CS"/>
</dbReference>
<dbReference type="SUPFAM" id="SSF50978">
    <property type="entry name" value="WD40 repeat-like"/>
    <property type="match status" value="1"/>
</dbReference>
<feature type="repeat" description="WD" evidence="5">
    <location>
        <begin position="497"/>
        <end position="532"/>
    </location>
</feature>
<dbReference type="SMART" id="SM00220">
    <property type="entry name" value="S_TKc"/>
    <property type="match status" value="1"/>
</dbReference>
<dbReference type="CDD" id="cd14014">
    <property type="entry name" value="STKc_PknB_like"/>
    <property type="match status" value="1"/>
</dbReference>
<keyword evidence="9" id="KW-0808">Transferase</keyword>
<feature type="repeat" description="WD" evidence="5">
    <location>
        <begin position="328"/>
        <end position="369"/>
    </location>
</feature>
<dbReference type="PRINTS" id="PR00320">
    <property type="entry name" value="GPROTEINBRPT"/>
</dbReference>
<dbReference type="Proteomes" id="UP000432015">
    <property type="component" value="Unassembled WGS sequence"/>
</dbReference>
<name>A0A7K1L2P7_9ACTN</name>
<dbReference type="SUPFAM" id="SSF56112">
    <property type="entry name" value="Protein kinase-like (PK-like)"/>
    <property type="match status" value="1"/>
</dbReference>
<accession>A0A7K1L2P7</accession>
<dbReference type="Gene3D" id="3.30.200.20">
    <property type="entry name" value="Phosphorylase Kinase, domain 1"/>
    <property type="match status" value="1"/>
</dbReference>
<dbReference type="GO" id="GO:0005524">
    <property type="term" value="F:ATP binding"/>
    <property type="evidence" value="ECO:0007669"/>
    <property type="project" value="UniProtKB-UniRule"/>
</dbReference>
<dbReference type="PROSITE" id="PS50082">
    <property type="entry name" value="WD_REPEATS_2"/>
    <property type="match status" value="6"/>
</dbReference>
<dbReference type="PANTHER" id="PTHR19879">
    <property type="entry name" value="TRANSCRIPTION INITIATION FACTOR TFIID"/>
    <property type="match status" value="1"/>
</dbReference>
<dbReference type="Pfam" id="PF00400">
    <property type="entry name" value="WD40"/>
    <property type="match status" value="7"/>
</dbReference>
<proteinExistence type="predicted"/>
<keyword evidence="1 5" id="KW-0853">WD repeat</keyword>
<gene>
    <name evidence="9" type="ORF">GNZ18_19115</name>
</gene>
<dbReference type="PROSITE" id="PS00678">
    <property type="entry name" value="WD_REPEATS_1"/>
    <property type="match status" value="3"/>
</dbReference>
<feature type="repeat" description="WD" evidence="5">
    <location>
        <begin position="548"/>
        <end position="571"/>
    </location>
</feature>
<feature type="repeat" description="WD" evidence="5">
    <location>
        <begin position="461"/>
        <end position="495"/>
    </location>
</feature>
<dbReference type="AlphaFoldDB" id="A0A7K1L2P7"/>
<keyword evidence="2" id="KW-0677">Repeat</keyword>
<evidence type="ECO:0000256" key="1">
    <source>
        <dbReference type="ARBA" id="ARBA00022574"/>
    </source>
</evidence>
<sequence>MIGRYRLVEVLGEGGMGAVWRAHDERMRRDVALKQLKLPPGLDVGEREHLVARMEREARSVGTLQHPDVITVHDQFHDEDGLPWIVMELVRGRSLAAVIGDEGPLDEARVARVGARIASALAAAHQAGIVHRDIKPANVLLEDERVVVTDFGIAAVAGETTLTASGALVGTPAYLAPEQVNGGEATAASDVWSLGATLYAAVEGRPAFTGGTLAALLLAVSRGEPAPAQRARRLAPVLRDLLRRDPARRPTAEAAAATLTALADPAPAPAPDMPAFPQPTRRAFLVSGAAALAALSIPVGFVLRRHQRTAPRRAMSTPASSRSAGRPLIGHTGPLTALAFSPDGRTLATAGEDRTVRLWDLATRAPTGRPFVGHSGAVRSLAFSPDGKTLATGSDDKTVRRWDMATRFPIGEPFAEHTDAVRSLAYSPDGKTLAAAGQLVFLCDADTLKIVGDPLVTSGLVGTVAYSPDGRTLVTASNDNIVRLWDVTARTPLFRRLKGDTNAVGAVAFTPDGKTLATAGHSWAVRLWNMRTRVPAGEPLVSRDAAGAVAFSPDGRTLATASRDNTVRLWDARARTPLGPSLTGHTGAITALAFSPDGRTLASASDDRVARLWNVPPTPHRTPARTGG</sequence>
<dbReference type="SMART" id="SM00320">
    <property type="entry name" value="WD40"/>
    <property type="match status" value="7"/>
</dbReference>
<dbReference type="InterPro" id="IPR020472">
    <property type="entry name" value="WD40_PAC1"/>
</dbReference>
<dbReference type="PROSITE" id="PS50011">
    <property type="entry name" value="PROTEIN_KINASE_DOM"/>
    <property type="match status" value="1"/>
</dbReference>
<evidence type="ECO:0000256" key="7">
    <source>
        <dbReference type="SAM" id="MobiDB-lite"/>
    </source>
</evidence>
<evidence type="ECO:0000256" key="5">
    <source>
        <dbReference type="PROSITE-ProRule" id="PRU00221"/>
    </source>
</evidence>
<keyword evidence="9" id="KW-0418">Kinase</keyword>
<dbReference type="EMBL" id="WOFH01000006">
    <property type="protein sequence ID" value="MUN38700.1"/>
    <property type="molecule type" value="Genomic_DNA"/>
</dbReference>
<dbReference type="GO" id="GO:0004672">
    <property type="term" value="F:protein kinase activity"/>
    <property type="evidence" value="ECO:0007669"/>
    <property type="project" value="InterPro"/>
</dbReference>
<dbReference type="Gene3D" id="1.10.510.10">
    <property type="entry name" value="Transferase(Phosphotransferase) domain 1"/>
    <property type="match status" value="1"/>
</dbReference>
<comment type="caution">
    <text evidence="9">The sequence shown here is derived from an EMBL/GenBank/DDBJ whole genome shotgun (WGS) entry which is preliminary data.</text>
</comment>
<protein>
    <submittedName>
        <fullName evidence="9">Protein kinase</fullName>
    </submittedName>
</protein>
<dbReference type="InterPro" id="IPR017441">
    <property type="entry name" value="Protein_kinase_ATP_BS"/>
</dbReference>
<evidence type="ECO:0000256" key="3">
    <source>
        <dbReference type="ARBA" id="ARBA00022741"/>
    </source>
</evidence>
<dbReference type="InterPro" id="IPR008271">
    <property type="entry name" value="Ser/Thr_kinase_AS"/>
</dbReference>
<feature type="region of interest" description="Disordered" evidence="7">
    <location>
        <begin position="308"/>
        <end position="328"/>
    </location>
</feature>
<keyword evidence="3 6" id="KW-0547">Nucleotide-binding</keyword>
<dbReference type="PROSITE" id="PS50294">
    <property type="entry name" value="WD_REPEATS_REGION"/>
    <property type="match status" value="6"/>
</dbReference>
<evidence type="ECO:0000256" key="2">
    <source>
        <dbReference type="ARBA" id="ARBA00022737"/>
    </source>
</evidence>
<evidence type="ECO:0000313" key="10">
    <source>
        <dbReference type="Proteomes" id="UP000432015"/>
    </source>
</evidence>
<dbReference type="Gene3D" id="2.130.10.10">
    <property type="entry name" value="YVTN repeat-like/Quinoprotein amine dehydrogenase"/>
    <property type="match status" value="3"/>
</dbReference>
<feature type="repeat" description="WD" evidence="5">
    <location>
        <begin position="582"/>
        <end position="615"/>
    </location>
</feature>